<dbReference type="InterPro" id="IPR017853">
    <property type="entry name" value="GH"/>
</dbReference>
<dbReference type="Proteomes" id="UP001526430">
    <property type="component" value="Unassembled WGS sequence"/>
</dbReference>
<organism evidence="12 13">
    <name type="scientific">Sabulicella glaciei</name>
    <dbReference type="NCBI Taxonomy" id="2984948"/>
    <lineage>
        <taxon>Bacteria</taxon>
        <taxon>Pseudomonadati</taxon>
        <taxon>Pseudomonadota</taxon>
        <taxon>Alphaproteobacteria</taxon>
        <taxon>Acetobacterales</taxon>
        <taxon>Acetobacteraceae</taxon>
        <taxon>Sabulicella</taxon>
    </lineage>
</organism>
<dbReference type="InterPro" id="IPR031158">
    <property type="entry name" value="GH10_AS"/>
</dbReference>
<comment type="catalytic activity">
    <reaction evidence="1 10">
        <text>Endohydrolysis of (1-&gt;4)-beta-D-xylosidic linkages in xylans.</text>
        <dbReference type="EC" id="3.2.1.8"/>
    </reaction>
</comment>
<comment type="caution">
    <text evidence="12">The sequence shown here is derived from an EMBL/GenBank/DDBJ whole genome shotgun (WGS) entry which is preliminary data.</text>
</comment>
<dbReference type="Gene3D" id="3.20.20.80">
    <property type="entry name" value="Glycosidases"/>
    <property type="match status" value="1"/>
</dbReference>
<keyword evidence="5 10" id="KW-0378">Hydrolase</keyword>
<dbReference type="PANTHER" id="PTHR31490:SF88">
    <property type="entry name" value="BETA-XYLANASE"/>
    <property type="match status" value="1"/>
</dbReference>
<reference evidence="12 13" key="1">
    <citation type="submission" date="2022-10" db="EMBL/GenBank/DDBJ databases">
        <title>Roseococcus glaciei nov., sp. nov., isolated from glacier.</title>
        <authorList>
            <person name="Liu Q."/>
            <person name="Xin Y.-H."/>
        </authorList>
    </citation>
    <scope>NUCLEOTIDE SEQUENCE [LARGE SCALE GENOMIC DNA]</scope>
    <source>
        <strain evidence="12 13">MDT2-1-1</strain>
    </source>
</reference>
<evidence type="ECO:0000256" key="3">
    <source>
        <dbReference type="ARBA" id="ARBA00022651"/>
    </source>
</evidence>
<evidence type="ECO:0000256" key="2">
    <source>
        <dbReference type="ARBA" id="ARBA00007495"/>
    </source>
</evidence>
<evidence type="ECO:0000259" key="11">
    <source>
        <dbReference type="PROSITE" id="PS51760"/>
    </source>
</evidence>
<sequence length="370" mass="41480">MKPGAVGGVGRRAALSAGAALSVAGLSGESAATELPLRERARRKGLLFGAAARSFNLRDDPAYAAAFARECGVLVTEWEAKWGPLRPTREEFSFGAVDALWQFARRHGLGFRGHALVWHEHMPRWIAGMENRAARGILEEHIRRVLARYPRAQSWDVVNEAIDLKDGRADGLRQTVWLRALGPTYVRDAFVLARAADPHTLLTYNDYGIEYEDRDSRAKRVAVLRLLESLRQQDAPVDVFGVQAHLNPARPFDPAALRGFLRGAAEMGFDIYITELDVHDRDLPADGARRDRIVADHAQAWLEAALSEPRVKAVFTWGLSDRYNWRNEVEWSRRRDGLPSRGLPLDQDLQPKPFWTAIARTLDGAEPRGR</sequence>
<evidence type="ECO:0000256" key="1">
    <source>
        <dbReference type="ARBA" id="ARBA00000681"/>
    </source>
</evidence>
<feature type="active site" description="Nucleophile" evidence="9">
    <location>
        <position position="275"/>
    </location>
</feature>
<evidence type="ECO:0000256" key="6">
    <source>
        <dbReference type="ARBA" id="ARBA00023277"/>
    </source>
</evidence>
<dbReference type="PANTHER" id="PTHR31490">
    <property type="entry name" value="GLYCOSYL HYDROLASE"/>
    <property type="match status" value="1"/>
</dbReference>
<evidence type="ECO:0000256" key="5">
    <source>
        <dbReference type="ARBA" id="ARBA00022801"/>
    </source>
</evidence>
<keyword evidence="4" id="KW-0732">Signal</keyword>
<evidence type="ECO:0000256" key="10">
    <source>
        <dbReference type="RuleBase" id="RU361174"/>
    </source>
</evidence>
<dbReference type="PROSITE" id="PS00591">
    <property type="entry name" value="GH10_1"/>
    <property type="match status" value="1"/>
</dbReference>
<evidence type="ECO:0000313" key="13">
    <source>
        <dbReference type="Proteomes" id="UP001526430"/>
    </source>
</evidence>
<dbReference type="Pfam" id="PF00331">
    <property type="entry name" value="Glyco_hydro_10"/>
    <property type="match status" value="1"/>
</dbReference>
<proteinExistence type="inferred from homology"/>
<keyword evidence="7 10" id="KW-0326">Glycosidase</keyword>
<dbReference type="EMBL" id="JAPFQI010000026">
    <property type="protein sequence ID" value="MCW8088094.1"/>
    <property type="molecule type" value="Genomic_DNA"/>
</dbReference>
<evidence type="ECO:0000256" key="8">
    <source>
        <dbReference type="ARBA" id="ARBA00023326"/>
    </source>
</evidence>
<accession>A0ABT3P0Z3</accession>
<dbReference type="PROSITE" id="PS51760">
    <property type="entry name" value="GH10_2"/>
    <property type="match status" value="1"/>
</dbReference>
<gene>
    <name evidence="12" type="ORF">OF850_21075</name>
</gene>
<keyword evidence="13" id="KW-1185">Reference proteome</keyword>
<keyword evidence="6 10" id="KW-0119">Carbohydrate metabolism</keyword>
<feature type="domain" description="GH10" evidence="11">
    <location>
        <begin position="31"/>
        <end position="361"/>
    </location>
</feature>
<evidence type="ECO:0000313" key="12">
    <source>
        <dbReference type="EMBL" id="MCW8088094.1"/>
    </source>
</evidence>
<comment type="similarity">
    <text evidence="2 10">Belongs to the glycosyl hydrolase 10 (cellulase F) family.</text>
</comment>
<evidence type="ECO:0000256" key="4">
    <source>
        <dbReference type="ARBA" id="ARBA00022729"/>
    </source>
</evidence>
<dbReference type="SUPFAM" id="SSF51445">
    <property type="entry name" value="(Trans)glycosidases"/>
    <property type="match status" value="1"/>
</dbReference>
<dbReference type="InterPro" id="IPR001000">
    <property type="entry name" value="GH10_dom"/>
</dbReference>
<protein>
    <recommendedName>
        <fullName evidence="10">Beta-xylanase</fullName>
        <ecNumber evidence="10">3.2.1.8</ecNumber>
    </recommendedName>
</protein>
<name>A0ABT3P0Z3_9PROT</name>
<evidence type="ECO:0000256" key="9">
    <source>
        <dbReference type="PROSITE-ProRule" id="PRU10061"/>
    </source>
</evidence>
<dbReference type="EC" id="3.2.1.8" evidence="10"/>
<keyword evidence="3" id="KW-0858">Xylan degradation</keyword>
<evidence type="ECO:0000256" key="7">
    <source>
        <dbReference type="ARBA" id="ARBA00023295"/>
    </source>
</evidence>
<keyword evidence="8 10" id="KW-0624">Polysaccharide degradation</keyword>
<dbReference type="SMART" id="SM00633">
    <property type="entry name" value="Glyco_10"/>
    <property type="match status" value="1"/>
</dbReference>
<dbReference type="RefSeq" id="WP_301592297.1">
    <property type="nucleotide sequence ID" value="NZ_JAPFQI010000026.1"/>
</dbReference>
<dbReference type="PRINTS" id="PR00134">
    <property type="entry name" value="GLHYDRLASE10"/>
</dbReference>
<dbReference type="InterPro" id="IPR044846">
    <property type="entry name" value="GH10"/>
</dbReference>